<organism evidence="2 3">
    <name type="scientific">Liparis tanakae</name>
    <name type="common">Tanaka's snailfish</name>
    <dbReference type="NCBI Taxonomy" id="230148"/>
    <lineage>
        <taxon>Eukaryota</taxon>
        <taxon>Metazoa</taxon>
        <taxon>Chordata</taxon>
        <taxon>Craniata</taxon>
        <taxon>Vertebrata</taxon>
        <taxon>Euteleostomi</taxon>
        <taxon>Actinopterygii</taxon>
        <taxon>Neopterygii</taxon>
        <taxon>Teleostei</taxon>
        <taxon>Neoteleostei</taxon>
        <taxon>Acanthomorphata</taxon>
        <taxon>Eupercaria</taxon>
        <taxon>Perciformes</taxon>
        <taxon>Cottioidei</taxon>
        <taxon>Cottales</taxon>
        <taxon>Liparidae</taxon>
        <taxon>Liparis</taxon>
    </lineage>
</organism>
<sequence>MNRSWRRNDVSFSLSLSDGGRHPPEGGAGGGGEEPPWKSEAVVHSGQTSPR</sequence>
<gene>
    <name evidence="2" type="ORF">EYF80_066086</name>
</gene>
<proteinExistence type="predicted"/>
<evidence type="ECO:0000313" key="2">
    <source>
        <dbReference type="EMBL" id="TNN23792.1"/>
    </source>
</evidence>
<dbReference type="Proteomes" id="UP000314294">
    <property type="component" value="Unassembled WGS sequence"/>
</dbReference>
<evidence type="ECO:0000256" key="1">
    <source>
        <dbReference type="SAM" id="MobiDB-lite"/>
    </source>
</evidence>
<keyword evidence="3" id="KW-1185">Reference proteome</keyword>
<accession>A0A4Z2E620</accession>
<dbReference type="EMBL" id="SRLO01017343">
    <property type="protein sequence ID" value="TNN23792.1"/>
    <property type="molecule type" value="Genomic_DNA"/>
</dbReference>
<protein>
    <submittedName>
        <fullName evidence="2">Uncharacterized protein</fullName>
    </submittedName>
</protein>
<name>A0A4Z2E620_9TELE</name>
<comment type="caution">
    <text evidence="2">The sequence shown here is derived from an EMBL/GenBank/DDBJ whole genome shotgun (WGS) entry which is preliminary data.</text>
</comment>
<reference evidence="2 3" key="1">
    <citation type="submission" date="2019-03" db="EMBL/GenBank/DDBJ databases">
        <title>First draft genome of Liparis tanakae, snailfish: a comprehensive survey of snailfish specific genes.</title>
        <authorList>
            <person name="Kim W."/>
            <person name="Song I."/>
            <person name="Jeong J.-H."/>
            <person name="Kim D."/>
            <person name="Kim S."/>
            <person name="Ryu S."/>
            <person name="Song J.Y."/>
            <person name="Lee S.K."/>
        </authorList>
    </citation>
    <scope>NUCLEOTIDE SEQUENCE [LARGE SCALE GENOMIC DNA]</scope>
    <source>
        <tissue evidence="2">Muscle</tissue>
    </source>
</reference>
<evidence type="ECO:0000313" key="3">
    <source>
        <dbReference type="Proteomes" id="UP000314294"/>
    </source>
</evidence>
<feature type="region of interest" description="Disordered" evidence="1">
    <location>
        <begin position="1"/>
        <end position="51"/>
    </location>
</feature>
<dbReference type="AlphaFoldDB" id="A0A4Z2E620"/>